<sequence>MQTGRSEPRDRLIVGSCDFTSDDIKESTIPSLSASSSVDNFRGSDEETEPDSQVSPKLPAENKTPKKKETIEVGKGKVKGQQATTQSGVGAYSQPTRTETKIKKEQVETPMTS</sequence>
<evidence type="ECO:0000313" key="3">
    <source>
        <dbReference type="Proteomes" id="UP000297595"/>
    </source>
</evidence>
<evidence type="ECO:0000313" key="2">
    <source>
        <dbReference type="EMBL" id="TGJ72693.1"/>
    </source>
</evidence>
<feature type="compositionally biased region" description="Polar residues" evidence="1">
    <location>
        <begin position="81"/>
        <end position="97"/>
    </location>
</feature>
<protein>
    <submittedName>
        <fullName evidence="2">Uncharacterized protein</fullName>
    </submittedName>
</protein>
<dbReference type="OrthoDB" id="10328827at2759"/>
<feature type="compositionally biased region" description="Polar residues" evidence="1">
    <location>
        <begin position="28"/>
        <end position="39"/>
    </location>
</feature>
<feature type="compositionally biased region" description="Basic and acidic residues" evidence="1">
    <location>
        <begin position="63"/>
        <end position="75"/>
    </location>
</feature>
<dbReference type="AlphaFoldDB" id="A0A7C8PN41"/>
<dbReference type="Proteomes" id="UP000297595">
    <property type="component" value="Unassembled WGS sequence"/>
</dbReference>
<accession>A0A7C8PN41</accession>
<organism evidence="2 3">
    <name type="scientific">Orbilia oligospora</name>
    <name type="common">Nematode-trapping fungus</name>
    <name type="synonym">Arthrobotrys oligospora</name>
    <dbReference type="NCBI Taxonomy" id="2813651"/>
    <lineage>
        <taxon>Eukaryota</taxon>
        <taxon>Fungi</taxon>
        <taxon>Dikarya</taxon>
        <taxon>Ascomycota</taxon>
        <taxon>Pezizomycotina</taxon>
        <taxon>Orbiliomycetes</taxon>
        <taxon>Orbiliales</taxon>
        <taxon>Orbiliaceae</taxon>
        <taxon>Orbilia</taxon>
    </lineage>
</organism>
<feature type="compositionally biased region" description="Basic and acidic residues" evidence="1">
    <location>
        <begin position="1"/>
        <end position="12"/>
    </location>
</feature>
<name>A0A7C8PN41_ORBOL</name>
<gene>
    <name evidence="2" type="ORF">EYR41_004569</name>
</gene>
<feature type="region of interest" description="Disordered" evidence="1">
    <location>
        <begin position="1"/>
        <end position="113"/>
    </location>
</feature>
<reference evidence="2 3" key="1">
    <citation type="submission" date="2019-03" db="EMBL/GenBank/DDBJ databases">
        <title>Nematode-trapping fungi genome.</title>
        <authorList>
            <person name="Vidal-Diez De Ulzurrun G."/>
        </authorList>
    </citation>
    <scope>NUCLEOTIDE SEQUENCE [LARGE SCALE GENOMIC DNA]</scope>
    <source>
        <strain evidence="2 3">TWF154</strain>
    </source>
</reference>
<feature type="compositionally biased region" description="Basic and acidic residues" evidence="1">
    <location>
        <begin position="98"/>
        <end position="107"/>
    </location>
</feature>
<proteinExistence type="predicted"/>
<comment type="caution">
    <text evidence="2">The sequence shown here is derived from an EMBL/GenBank/DDBJ whole genome shotgun (WGS) entry which is preliminary data.</text>
</comment>
<dbReference type="EMBL" id="SOZJ01000002">
    <property type="protein sequence ID" value="TGJ72693.1"/>
    <property type="molecule type" value="Genomic_DNA"/>
</dbReference>
<evidence type="ECO:0000256" key="1">
    <source>
        <dbReference type="SAM" id="MobiDB-lite"/>
    </source>
</evidence>